<dbReference type="PANTHER" id="PTHR21666">
    <property type="entry name" value="PEPTIDASE-RELATED"/>
    <property type="match status" value="1"/>
</dbReference>
<dbReference type="RefSeq" id="WP_114688446.1">
    <property type="nucleotide sequence ID" value="NZ_QQNB01000003.1"/>
</dbReference>
<protein>
    <submittedName>
        <fullName evidence="11">M23 family peptidase</fullName>
    </submittedName>
</protein>
<reference evidence="11 12" key="1">
    <citation type="submission" date="2018-07" db="EMBL/GenBank/DDBJ databases">
        <title>a novel species of Sphingomonas isolated from the rhizosphere soil of Araceae plant.</title>
        <authorList>
            <person name="Zhiyong W."/>
            <person name="Qinglan Z."/>
            <person name="Zhiwei F."/>
            <person name="Ding X."/>
            <person name="Gejiao W."/>
            <person name="Shixue Z."/>
        </authorList>
    </citation>
    <scope>NUCLEOTIDE SEQUENCE [LARGE SCALE GENOMIC DNA]</scope>
    <source>
        <strain evidence="11 12">WZY 27</strain>
    </source>
</reference>
<evidence type="ECO:0000256" key="8">
    <source>
        <dbReference type="ARBA" id="ARBA00023049"/>
    </source>
</evidence>
<dbReference type="GO" id="GO:0030313">
    <property type="term" value="C:cell envelope"/>
    <property type="evidence" value="ECO:0007669"/>
    <property type="project" value="UniProtKB-SubCell"/>
</dbReference>
<keyword evidence="8" id="KW-0482">Metalloprotease</keyword>
<dbReference type="Pfam" id="PF19425">
    <property type="entry name" value="Csd3_N2"/>
    <property type="match status" value="1"/>
</dbReference>
<comment type="cofactor">
    <cofactor evidence="1">
        <name>Zn(2+)</name>
        <dbReference type="ChEBI" id="CHEBI:29105"/>
    </cofactor>
</comment>
<keyword evidence="7" id="KW-0862">Zinc</keyword>
<dbReference type="OrthoDB" id="9815245at2"/>
<evidence type="ECO:0000259" key="9">
    <source>
        <dbReference type="Pfam" id="PF01551"/>
    </source>
</evidence>
<dbReference type="InterPro" id="IPR050570">
    <property type="entry name" value="Cell_wall_metabolism_enzyme"/>
</dbReference>
<evidence type="ECO:0000256" key="4">
    <source>
        <dbReference type="ARBA" id="ARBA00022723"/>
    </source>
</evidence>
<dbReference type="FunFam" id="2.70.70.10:FF:000006">
    <property type="entry name" value="M23 family peptidase"/>
    <property type="match status" value="1"/>
</dbReference>
<proteinExistence type="predicted"/>
<feature type="domain" description="M23ase beta-sheet core" evidence="9">
    <location>
        <begin position="360"/>
        <end position="455"/>
    </location>
</feature>
<name>A0A369VS58_9SPHN</name>
<comment type="subcellular location">
    <subcellularLocation>
        <location evidence="2">Cell envelope</location>
    </subcellularLocation>
</comment>
<keyword evidence="3" id="KW-0645">Protease</keyword>
<keyword evidence="5" id="KW-0732">Signal</keyword>
<dbReference type="EMBL" id="QQNB01000003">
    <property type="protein sequence ID" value="RDE04709.1"/>
    <property type="molecule type" value="Genomic_DNA"/>
</dbReference>
<dbReference type="Gene3D" id="3.10.450.350">
    <property type="match status" value="1"/>
</dbReference>
<evidence type="ECO:0000259" key="10">
    <source>
        <dbReference type="Pfam" id="PF19425"/>
    </source>
</evidence>
<comment type="caution">
    <text evidence="11">The sequence shown here is derived from an EMBL/GenBank/DDBJ whole genome shotgun (WGS) entry which is preliminary data.</text>
</comment>
<dbReference type="InterPro" id="IPR016047">
    <property type="entry name" value="M23ase_b-sheet_dom"/>
</dbReference>
<dbReference type="GO" id="GO:0046872">
    <property type="term" value="F:metal ion binding"/>
    <property type="evidence" value="ECO:0007669"/>
    <property type="project" value="UniProtKB-KW"/>
</dbReference>
<evidence type="ECO:0000256" key="5">
    <source>
        <dbReference type="ARBA" id="ARBA00022729"/>
    </source>
</evidence>
<evidence type="ECO:0000256" key="3">
    <source>
        <dbReference type="ARBA" id="ARBA00022670"/>
    </source>
</evidence>
<evidence type="ECO:0000313" key="12">
    <source>
        <dbReference type="Proteomes" id="UP000253918"/>
    </source>
</evidence>
<dbReference type="PANTHER" id="PTHR21666:SF289">
    <property type="entry name" value="L-ALA--D-GLU ENDOPEPTIDASE"/>
    <property type="match status" value="1"/>
</dbReference>
<dbReference type="Pfam" id="PF01551">
    <property type="entry name" value="Peptidase_M23"/>
    <property type="match status" value="1"/>
</dbReference>
<keyword evidence="12" id="KW-1185">Reference proteome</keyword>
<dbReference type="InterPro" id="IPR011055">
    <property type="entry name" value="Dup_hybrid_motif"/>
</dbReference>
<dbReference type="CDD" id="cd12797">
    <property type="entry name" value="M23_peptidase"/>
    <property type="match status" value="1"/>
</dbReference>
<evidence type="ECO:0000313" key="11">
    <source>
        <dbReference type="EMBL" id="RDE04709.1"/>
    </source>
</evidence>
<dbReference type="GO" id="GO:0004222">
    <property type="term" value="F:metalloendopeptidase activity"/>
    <property type="evidence" value="ECO:0007669"/>
    <property type="project" value="TreeGrafter"/>
</dbReference>
<accession>A0A369VS58</accession>
<dbReference type="SUPFAM" id="SSF51261">
    <property type="entry name" value="Duplicated hybrid motif"/>
    <property type="match status" value="1"/>
</dbReference>
<evidence type="ECO:0000256" key="2">
    <source>
        <dbReference type="ARBA" id="ARBA00004196"/>
    </source>
</evidence>
<dbReference type="GO" id="GO:0006508">
    <property type="term" value="P:proteolysis"/>
    <property type="evidence" value="ECO:0007669"/>
    <property type="project" value="UniProtKB-KW"/>
</dbReference>
<keyword evidence="4" id="KW-0479">Metal-binding</keyword>
<dbReference type="AlphaFoldDB" id="A0A369VS58"/>
<dbReference type="Gene3D" id="2.70.70.10">
    <property type="entry name" value="Glucose Permease (Domain IIA)"/>
    <property type="match status" value="1"/>
</dbReference>
<organism evidence="11 12">
    <name type="scientific">Sphingomonas aracearum</name>
    <dbReference type="NCBI Taxonomy" id="2283317"/>
    <lineage>
        <taxon>Bacteria</taxon>
        <taxon>Pseudomonadati</taxon>
        <taxon>Pseudomonadota</taxon>
        <taxon>Alphaproteobacteria</taxon>
        <taxon>Sphingomonadales</taxon>
        <taxon>Sphingomonadaceae</taxon>
        <taxon>Sphingomonas</taxon>
    </lineage>
</organism>
<keyword evidence="6" id="KW-0378">Hydrolase</keyword>
<sequence>MFLRNDLGLETAGGTSALRFGRAPVFAAELGWQDKLRARAAAIDWTPDLGSQIGSRDWWRGLATCLGLMAAAWSLNPGIVPIDAGAAPPLAGKDYDEVRAQGIAPLAWGADTGRRMAANDLVAPLAETPERPQVDLTATLGEGDDLTALLQRAGVGREDAARAAALVADAVPLADIRPGTRIDMTLGRRPSRTVARPLEQLAFRARFDLNLSLRRTAGGSLNLARQVIAVDRTPLRIQGLVGSSLYRSARAAGVPAKAVEQYIKAIASRVSIGSDVGAADSFDIILEHARAATGETQTGALLFAGLDQGRRRVQLVKWTDGAWWDASGKSERQGFMGMPVNGRISSGFGLRLHPLLRFMRMHKGLDIAAPWGSPIYAAIDGVVQFAGRSSGYGNFVKLAHGGGIASGYGHMSRIAVRPGQRVARGQVIGFVGSTGMSTGPHLHWEVWKNGAAVNPRSFSFASVSALSGEDLRAFKAKVAGLLGIRPGGR</sequence>
<evidence type="ECO:0000256" key="6">
    <source>
        <dbReference type="ARBA" id="ARBA00022801"/>
    </source>
</evidence>
<dbReference type="Proteomes" id="UP000253918">
    <property type="component" value="Unassembled WGS sequence"/>
</dbReference>
<gene>
    <name evidence="11" type="ORF">DVW87_14075</name>
</gene>
<dbReference type="InterPro" id="IPR045834">
    <property type="entry name" value="Csd3_N2"/>
</dbReference>
<feature type="domain" description="Csd3-like second N-terminal" evidence="10">
    <location>
        <begin position="235"/>
        <end position="348"/>
    </location>
</feature>
<evidence type="ECO:0000256" key="1">
    <source>
        <dbReference type="ARBA" id="ARBA00001947"/>
    </source>
</evidence>
<evidence type="ECO:0000256" key="7">
    <source>
        <dbReference type="ARBA" id="ARBA00022833"/>
    </source>
</evidence>